<evidence type="ECO:0000313" key="2">
    <source>
        <dbReference type="EMBL" id="ACQ78469.1"/>
    </source>
</evidence>
<dbReference type="HOGENOM" id="CLU_043966_1_3_11"/>
<dbReference type="GO" id="GO:0009231">
    <property type="term" value="P:riboflavin biosynthetic process"/>
    <property type="evidence" value="ECO:0007669"/>
    <property type="project" value="InterPro"/>
</dbReference>
<dbReference type="OrthoDB" id="7949219at2"/>
<dbReference type="InterPro" id="IPR002734">
    <property type="entry name" value="RibDG_C"/>
</dbReference>
<sequence>MAQLTYTAVGSLDGYIADVDGNFDFAAPDAELHAHVNATEGGVGTYLLGRRTYELMTYWDTASTGEDVPAVEREFTELWQATDKVVYSRTLENVDAPRTRLERDFDVDAVRSLVAAADRDVSIGGPVLAAHAIRAGLVDTFHMYVAPTIVGGGLRGLPDGVRLDLELVDERRFAGGTVYLRYVPRR</sequence>
<name>C5BVM9_BEUC1</name>
<dbReference type="PANTHER" id="PTHR38011:SF11">
    <property type="entry name" value="2,5-DIAMINO-6-RIBOSYLAMINO-4(3H)-PYRIMIDINONE 5'-PHOSPHATE REDUCTASE"/>
    <property type="match status" value="1"/>
</dbReference>
<dbReference type="RefSeq" id="WP_012725249.1">
    <property type="nucleotide sequence ID" value="NC_012669.1"/>
</dbReference>
<dbReference type="STRING" id="471853.Bcav_0204"/>
<dbReference type="InterPro" id="IPR024072">
    <property type="entry name" value="DHFR-like_dom_sf"/>
</dbReference>
<keyword evidence="3" id="KW-1185">Reference proteome</keyword>
<dbReference type="GO" id="GO:0008703">
    <property type="term" value="F:5-amino-6-(5-phosphoribosylamino)uracil reductase activity"/>
    <property type="evidence" value="ECO:0007669"/>
    <property type="project" value="InterPro"/>
</dbReference>
<dbReference type="Pfam" id="PF01872">
    <property type="entry name" value="RibD_C"/>
    <property type="match status" value="1"/>
</dbReference>
<dbReference type="EMBL" id="CP001618">
    <property type="protein sequence ID" value="ACQ78469.1"/>
    <property type="molecule type" value="Genomic_DNA"/>
</dbReference>
<evidence type="ECO:0000259" key="1">
    <source>
        <dbReference type="Pfam" id="PF01872"/>
    </source>
</evidence>
<dbReference type="Proteomes" id="UP000007962">
    <property type="component" value="Chromosome"/>
</dbReference>
<dbReference type="PANTHER" id="PTHR38011">
    <property type="entry name" value="DIHYDROFOLATE REDUCTASE FAMILY PROTEIN (AFU_ORTHOLOGUE AFUA_8G06820)"/>
    <property type="match status" value="1"/>
</dbReference>
<dbReference type="Gene3D" id="3.40.430.10">
    <property type="entry name" value="Dihydrofolate Reductase, subunit A"/>
    <property type="match status" value="1"/>
</dbReference>
<dbReference type="InterPro" id="IPR050765">
    <property type="entry name" value="Riboflavin_Biosynth_HTPR"/>
</dbReference>
<organism evidence="2 3">
    <name type="scientific">Beutenbergia cavernae (strain ATCC BAA-8 / DSM 12333 / CCUG 43141 / JCM 11478 / NBRC 16432 / NCIMB 13614 / HKI 0122)</name>
    <dbReference type="NCBI Taxonomy" id="471853"/>
    <lineage>
        <taxon>Bacteria</taxon>
        <taxon>Bacillati</taxon>
        <taxon>Actinomycetota</taxon>
        <taxon>Actinomycetes</taxon>
        <taxon>Micrococcales</taxon>
        <taxon>Beutenbergiaceae</taxon>
        <taxon>Beutenbergia</taxon>
    </lineage>
</organism>
<feature type="domain" description="Bacterial bifunctional deaminase-reductase C-terminal" evidence="1">
    <location>
        <begin position="4"/>
        <end position="177"/>
    </location>
</feature>
<dbReference type="AlphaFoldDB" id="C5BVM9"/>
<gene>
    <name evidence="2" type="ordered locus">Bcav_0204</name>
</gene>
<dbReference type="KEGG" id="bcv:Bcav_0204"/>
<accession>C5BVM9</accession>
<dbReference type="SUPFAM" id="SSF53597">
    <property type="entry name" value="Dihydrofolate reductase-like"/>
    <property type="match status" value="1"/>
</dbReference>
<protein>
    <submittedName>
        <fullName evidence="2">Bifunctional deaminase-reductase domain protein</fullName>
    </submittedName>
</protein>
<evidence type="ECO:0000313" key="3">
    <source>
        <dbReference type="Proteomes" id="UP000007962"/>
    </source>
</evidence>
<reference evidence="2 3" key="1">
    <citation type="journal article" date="2009" name="Stand. Genomic Sci.">
        <title>Complete genome sequence of Beutenbergia cavernae type strain (HKI 0122).</title>
        <authorList>
            <person name="Land M."/>
            <person name="Pukall R."/>
            <person name="Abt B."/>
            <person name="Goker M."/>
            <person name="Rohde M."/>
            <person name="Glavina Del Rio T."/>
            <person name="Tice H."/>
            <person name="Copeland A."/>
            <person name="Cheng J.F."/>
            <person name="Lucas S."/>
            <person name="Chen F."/>
            <person name="Nolan M."/>
            <person name="Bruce D."/>
            <person name="Goodwin L."/>
            <person name="Pitluck S."/>
            <person name="Ivanova N."/>
            <person name="Mavromatis K."/>
            <person name="Ovchinnikova G."/>
            <person name="Pati A."/>
            <person name="Chen A."/>
            <person name="Palaniappan K."/>
            <person name="Hauser L."/>
            <person name="Chang Y.J."/>
            <person name="Jefferies C.C."/>
            <person name="Saunders E."/>
            <person name="Brettin T."/>
            <person name="Detter J.C."/>
            <person name="Han C."/>
            <person name="Chain P."/>
            <person name="Bristow J."/>
            <person name="Eisen J.A."/>
            <person name="Markowitz V."/>
            <person name="Hugenholtz P."/>
            <person name="Kyrpides N.C."/>
            <person name="Klenk H.P."/>
            <person name="Lapidus A."/>
        </authorList>
    </citation>
    <scope>NUCLEOTIDE SEQUENCE [LARGE SCALE GENOMIC DNA]</scope>
    <source>
        <strain evidence="3">ATCC BAA-8 / DSM 12333 / NBRC 16432</strain>
    </source>
</reference>
<proteinExistence type="predicted"/>
<dbReference type="eggNOG" id="COG0262">
    <property type="taxonomic scope" value="Bacteria"/>
</dbReference>